<organism evidence="4 5">
    <name type="scientific">Paenibacillus mendelii</name>
    <dbReference type="NCBI Taxonomy" id="206163"/>
    <lineage>
        <taxon>Bacteria</taxon>
        <taxon>Bacillati</taxon>
        <taxon>Bacillota</taxon>
        <taxon>Bacilli</taxon>
        <taxon>Bacillales</taxon>
        <taxon>Paenibacillaceae</taxon>
        <taxon>Paenibacillus</taxon>
    </lineage>
</organism>
<keyword evidence="2 4" id="KW-0012">Acyltransferase</keyword>
<reference evidence="4 5" key="1">
    <citation type="submission" date="2024-09" db="EMBL/GenBank/DDBJ databases">
        <authorList>
            <person name="Sun Q."/>
            <person name="Mori K."/>
        </authorList>
    </citation>
    <scope>NUCLEOTIDE SEQUENCE [LARGE SCALE GENOMIC DNA]</scope>
    <source>
        <strain evidence="4 5">CCM 4839</strain>
    </source>
</reference>
<dbReference type="PANTHER" id="PTHR43877">
    <property type="entry name" value="AMINOALKYLPHOSPHONATE N-ACETYLTRANSFERASE-RELATED-RELATED"/>
    <property type="match status" value="1"/>
</dbReference>
<dbReference type="RefSeq" id="WP_204818128.1">
    <property type="nucleotide sequence ID" value="NZ_JANHOF010000004.1"/>
</dbReference>
<keyword evidence="5" id="KW-1185">Reference proteome</keyword>
<feature type="domain" description="N-acetyltransferase" evidence="3">
    <location>
        <begin position="15"/>
        <end position="177"/>
    </location>
</feature>
<proteinExistence type="predicted"/>
<evidence type="ECO:0000313" key="4">
    <source>
        <dbReference type="EMBL" id="MFC0391222.1"/>
    </source>
</evidence>
<evidence type="ECO:0000313" key="5">
    <source>
        <dbReference type="Proteomes" id="UP001589818"/>
    </source>
</evidence>
<accession>A0ABV6J6Q5</accession>
<dbReference type="Pfam" id="PF00583">
    <property type="entry name" value="Acetyltransf_1"/>
    <property type="match status" value="1"/>
</dbReference>
<comment type="caution">
    <text evidence="4">The sequence shown here is derived from an EMBL/GenBank/DDBJ whole genome shotgun (WGS) entry which is preliminary data.</text>
</comment>
<dbReference type="PROSITE" id="PS51186">
    <property type="entry name" value="GNAT"/>
    <property type="match status" value="1"/>
</dbReference>
<dbReference type="SUPFAM" id="SSF55729">
    <property type="entry name" value="Acyl-CoA N-acyltransferases (Nat)"/>
    <property type="match status" value="1"/>
</dbReference>
<dbReference type="InterPro" id="IPR016181">
    <property type="entry name" value="Acyl_CoA_acyltransferase"/>
</dbReference>
<dbReference type="GO" id="GO:0016746">
    <property type="term" value="F:acyltransferase activity"/>
    <property type="evidence" value="ECO:0007669"/>
    <property type="project" value="UniProtKB-KW"/>
</dbReference>
<dbReference type="InterPro" id="IPR050832">
    <property type="entry name" value="Bact_Acetyltransf"/>
</dbReference>
<evidence type="ECO:0000256" key="1">
    <source>
        <dbReference type="ARBA" id="ARBA00022679"/>
    </source>
</evidence>
<dbReference type="Gene3D" id="3.40.630.30">
    <property type="match status" value="1"/>
</dbReference>
<keyword evidence="1 4" id="KW-0808">Transferase</keyword>
<dbReference type="InterPro" id="IPR000182">
    <property type="entry name" value="GNAT_dom"/>
</dbReference>
<dbReference type="EMBL" id="JBHLVF010000010">
    <property type="protein sequence ID" value="MFC0391222.1"/>
    <property type="molecule type" value="Genomic_DNA"/>
</dbReference>
<dbReference type="CDD" id="cd04301">
    <property type="entry name" value="NAT_SF"/>
    <property type="match status" value="1"/>
</dbReference>
<dbReference type="EC" id="2.3.1.-" evidence="4"/>
<name>A0ABV6J6Q5_9BACL</name>
<gene>
    <name evidence="4" type="ORF">ACFFJ8_07505</name>
</gene>
<protein>
    <submittedName>
        <fullName evidence="4">GNAT family N-acetyltransferase</fullName>
        <ecNumber evidence="4">2.3.1.-</ecNumber>
    </submittedName>
</protein>
<evidence type="ECO:0000259" key="3">
    <source>
        <dbReference type="PROSITE" id="PS51186"/>
    </source>
</evidence>
<evidence type="ECO:0000256" key="2">
    <source>
        <dbReference type="ARBA" id="ARBA00023315"/>
    </source>
</evidence>
<sequence length="177" mass="20214">MNEYRIINDRVNQEARASQAKPEDAAAILELLIQTAKWLRSKGSHQWSGLLEGRDNHDTTGSISRGNVFMCKHGEFLAGIMILLPEPSEWDRRLWGDEGHEGAIYLHRLAISRDHAGKSLGQDMMRWAEEGIRFQGKDRIRLDCIADNPVLNDFYSRIGYEFKGQAPGGFNRFEKLL</sequence>
<dbReference type="Proteomes" id="UP001589818">
    <property type="component" value="Unassembled WGS sequence"/>
</dbReference>